<evidence type="ECO:0000313" key="1">
    <source>
        <dbReference type="EMBL" id="OIQ96745.1"/>
    </source>
</evidence>
<reference evidence="1" key="1">
    <citation type="submission" date="2016-10" db="EMBL/GenBank/DDBJ databases">
        <title>Sequence of Gallionella enrichment culture.</title>
        <authorList>
            <person name="Poehlein A."/>
            <person name="Muehling M."/>
            <person name="Daniel R."/>
        </authorList>
    </citation>
    <scope>NUCLEOTIDE SEQUENCE</scope>
</reference>
<accession>A0A1J5RLY9</accession>
<evidence type="ECO:0008006" key="2">
    <source>
        <dbReference type="Google" id="ProtNLM"/>
    </source>
</evidence>
<dbReference type="AlphaFoldDB" id="A0A1J5RLY9"/>
<dbReference type="EMBL" id="MLJW01000143">
    <property type="protein sequence ID" value="OIQ96745.1"/>
    <property type="molecule type" value="Genomic_DNA"/>
</dbReference>
<dbReference type="InterPro" id="IPR012659">
    <property type="entry name" value="CHP02444"/>
</dbReference>
<name>A0A1J5RLY9_9ZZZZ</name>
<gene>
    <name evidence="1" type="ORF">GALL_212060</name>
</gene>
<dbReference type="NCBIfam" id="TIGR02444">
    <property type="entry name" value="TIGR02444 family protein"/>
    <property type="match status" value="1"/>
</dbReference>
<comment type="caution">
    <text evidence="1">The sequence shown here is derived from an EMBL/GenBank/DDBJ whole genome shotgun (WGS) entry which is preliminary data.</text>
</comment>
<proteinExistence type="predicted"/>
<dbReference type="Pfam" id="PF09523">
    <property type="entry name" value="DUF2390"/>
    <property type="match status" value="1"/>
</dbReference>
<organism evidence="1">
    <name type="scientific">mine drainage metagenome</name>
    <dbReference type="NCBI Taxonomy" id="410659"/>
    <lineage>
        <taxon>unclassified sequences</taxon>
        <taxon>metagenomes</taxon>
        <taxon>ecological metagenomes</taxon>
    </lineage>
</organism>
<protein>
    <recommendedName>
        <fullName evidence="2">TIGR02444 family protein</fullName>
    </recommendedName>
</protein>
<sequence length="167" mass="17884">MEKTHPFWTFSLALYARAGVEPACLALQESGADVNLLLLCCWLGDTGRQLDSSALERLRQAASPWQEEVLEPLRRARRAVKSGIAGMAPEWCAQLKHGILAAELDAEYAEQRFLAAQAAPLATPARPQQAVADNLRCYLGLLAIDAAVDGNAQVLRSACASGMAPPG</sequence>